<dbReference type="Proteomes" id="UP000267077">
    <property type="component" value="Unassembled WGS sequence"/>
</dbReference>
<sequence length="200" mass="22225">MISLLPITRVISWIAMAYAVVIIVVGIASSTQTPLGWHTVHQAITYGTVLSALLGALASFGWKLLWRFFPSLNQRLFPLLDGEWSMTIHWQRNNESGEVSAKAIIKQTLLAISMEVLADDSNSETLIAQPKRDAESGTPILYYVYRVTPKLRRGETQSPYLGSAILKFYPFVDHIELSGNYFTSASTAGHFELSRISTST</sequence>
<name>A0A3S0RF53_9GAMM</name>
<dbReference type="OrthoDB" id="1430668at2"/>
<feature type="domain" description="CD-NTase-associated protein 15" evidence="2">
    <location>
        <begin position="77"/>
        <end position="195"/>
    </location>
</feature>
<evidence type="ECO:0000313" key="4">
    <source>
        <dbReference type="Proteomes" id="UP000267077"/>
    </source>
</evidence>
<dbReference type="RefSeq" id="WP_126672433.1">
    <property type="nucleotide sequence ID" value="NZ_RYZR01000003.1"/>
</dbReference>
<feature type="transmembrane region" description="Helical" evidence="1">
    <location>
        <begin position="43"/>
        <end position="65"/>
    </location>
</feature>
<evidence type="ECO:0000256" key="1">
    <source>
        <dbReference type="SAM" id="Phobius"/>
    </source>
</evidence>
<keyword evidence="1" id="KW-0472">Membrane</keyword>
<evidence type="ECO:0000313" key="3">
    <source>
        <dbReference type="EMBL" id="RUL65801.1"/>
    </source>
</evidence>
<gene>
    <name evidence="3" type="ORF">EKH79_03560</name>
</gene>
<keyword evidence="1" id="KW-0812">Transmembrane</keyword>
<dbReference type="Pfam" id="PF18153">
    <property type="entry name" value="Cap15_CD_rec"/>
    <property type="match status" value="1"/>
</dbReference>
<dbReference type="InterPro" id="IPR041208">
    <property type="entry name" value="Cap15"/>
</dbReference>
<keyword evidence="1" id="KW-1133">Transmembrane helix</keyword>
<proteinExistence type="predicted"/>
<keyword evidence="4" id="KW-1185">Reference proteome</keyword>
<dbReference type="AlphaFoldDB" id="A0A3S0RF53"/>
<protein>
    <recommendedName>
        <fullName evidence="2">CD-NTase-associated protein 15 domain-containing protein</fullName>
    </recommendedName>
</protein>
<evidence type="ECO:0000259" key="2">
    <source>
        <dbReference type="Pfam" id="PF18153"/>
    </source>
</evidence>
<dbReference type="EMBL" id="RYZR01000003">
    <property type="protein sequence ID" value="RUL65801.1"/>
    <property type="molecule type" value="Genomic_DNA"/>
</dbReference>
<comment type="caution">
    <text evidence="3">The sequence shown here is derived from an EMBL/GenBank/DDBJ whole genome shotgun (WGS) entry which is preliminary data.</text>
</comment>
<feature type="transmembrane region" description="Helical" evidence="1">
    <location>
        <begin position="12"/>
        <end position="31"/>
    </location>
</feature>
<accession>A0A3S0RF53</accession>
<organism evidence="3 4">
    <name type="scientific">Dyella dinghuensis</name>
    <dbReference type="NCBI Taxonomy" id="1920169"/>
    <lineage>
        <taxon>Bacteria</taxon>
        <taxon>Pseudomonadati</taxon>
        <taxon>Pseudomonadota</taxon>
        <taxon>Gammaproteobacteria</taxon>
        <taxon>Lysobacterales</taxon>
        <taxon>Rhodanobacteraceae</taxon>
        <taxon>Dyella</taxon>
    </lineage>
</organism>
<reference evidence="3 4" key="1">
    <citation type="submission" date="2018-12" db="EMBL/GenBank/DDBJ databases">
        <title>Dyella dinghuensis sp. nov. DHOA06 and Dyella choica sp. nov. 4M-K27, isolated from forest soil.</title>
        <authorList>
            <person name="Qiu L.-H."/>
            <person name="Gao Z.-H."/>
        </authorList>
    </citation>
    <scope>NUCLEOTIDE SEQUENCE [LARGE SCALE GENOMIC DNA]</scope>
    <source>
        <strain evidence="3 4">DHOA06</strain>
    </source>
</reference>